<comment type="caution">
    <text evidence="5">The sequence shown here is derived from an EMBL/GenBank/DDBJ whole genome shotgun (WGS) entry which is preliminary data.</text>
</comment>
<organism evidence="5 6">
    <name type="scientific">Candidatus Gottesmanbacteria bacterium GW2011_GWA1_34_13</name>
    <dbReference type="NCBI Taxonomy" id="1618434"/>
    <lineage>
        <taxon>Bacteria</taxon>
        <taxon>Candidatus Gottesmaniibacteriota</taxon>
    </lineage>
</organism>
<feature type="signal peptide" evidence="3">
    <location>
        <begin position="1"/>
        <end position="26"/>
    </location>
</feature>
<feature type="region of interest" description="Disordered" evidence="2">
    <location>
        <begin position="277"/>
        <end position="296"/>
    </location>
</feature>
<proteinExistence type="predicted"/>
<dbReference type="Gene3D" id="2.70.70.10">
    <property type="entry name" value="Glucose Permease (Domain IIA)"/>
    <property type="match status" value="1"/>
</dbReference>
<dbReference type="Pfam" id="PF01551">
    <property type="entry name" value="Peptidase_M23"/>
    <property type="match status" value="1"/>
</dbReference>
<evidence type="ECO:0000313" key="6">
    <source>
        <dbReference type="Proteomes" id="UP000034176"/>
    </source>
</evidence>
<dbReference type="STRING" id="1618434.UR52_C0031G0003"/>
<feature type="coiled-coil region" evidence="1">
    <location>
        <begin position="28"/>
        <end position="97"/>
    </location>
</feature>
<keyword evidence="1" id="KW-0175">Coiled coil</keyword>
<keyword evidence="3" id="KW-0732">Signal</keyword>
<dbReference type="SUPFAM" id="SSF51261">
    <property type="entry name" value="Duplicated hybrid motif"/>
    <property type="match status" value="1"/>
</dbReference>
<dbReference type="Gene3D" id="6.10.250.3150">
    <property type="match status" value="1"/>
</dbReference>
<evidence type="ECO:0000259" key="4">
    <source>
        <dbReference type="Pfam" id="PF01551"/>
    </source>
</evidence>
<dbReference type="PANTHER" id="PTHR21666">
    <property type="entry name" value="PEPTIDASE-RELATED"/>
    <property type="match status" value="1"/>
</dbReference>
<feature type="coiled-coil region" evidence="1">
    <location>
        <begin position="168"/>
        <end position="234"/>
    </location>
</feature>
<feature type="compositionally biased region" description="Polar residues" evidence="2">
    <location>
        <begin position="279"/>
        <end position="295"/>
    </location>
</feature>
<dbReference type="EMBL" id="LBPN01000031">
    <property type="protein sequence ID" value="KKP57448.1"/>
    <property type="molecule type" value="Genomic_DNA"/>
</dbReference>
<dbReference type="GO" id="GO:0004222">
    <property type="term" value="F:metalloendopeptidase activity"/>
    <property type="evidence" value="ECO:0007669"/>
    <property type="project" value="TreeGrafter"/>
</dbReference>
<evidence type="ECO:0000256" key="2">
    <source>
        <dbReference type="SAM" id="MobiDB-lite"/>
    </source>
</evidence>
<dbReference type="PANTHER" id="PTHR21666:SF270">
    <property type="entry name" value="MUREIN HYDROLASE ACTIVATOR ENVC"/>
    <property type="match status" value="1"/>
</dbReference>
<dbReference type="Proteomes" id="UP000034176">
    <property type="component" value="Unassembled WGS sequence"/>
</dbReference>
<protein>
    <submittedName>
        <fullName evidence="5">Peptidase M23</fullName>
    </submittedName>
</protein>
<dbReference type="InterPro" id="IPR016047">
    <property type="entry name" value="M23ase_b-sheet_dom"/>
</dbReference>
<name>A0A0G0AKU5_9BACT</name>
<dbReference type="AlphaFoldDB" id="A0A0G0AKU5"/>
<gene>
    <name evidence="5" type="ORF">UR52_C0031G0003</name>
</gene>
<dbReference type="CDD" id="cd12797">
    <property type="entry name" value="M23_peptidase"/>
    <property type="match status" value="1"/>
</dbReference>
<evidence type="ECO:0000256" key="1">
    <source>
        <dbReference type="SAM" id="Coils"/>
    </source>
</evidence>
<dbReference type="InterPro" id="IPR011055">
    <property type="entry name" value="Dup_hybrid_motif"/>
</dbReference>
<evidence type="ECO:0000313" key="5">
    <source>
        <dbReference type="EMBL" id="KKP57448.1"/>
    </source>
</evidence>
<reference evidence="5 6" key="1">
    <citation type="journal article" date="2015" name="Nature">
        <title>rRNA introns, odd ribosomes, and small enigmatic genomes across a large radiation of phyla.</title>
        <authorList>
            <person name="Brown C.T."/>
            <person name="Hug L.A."/>
            <person name="Thomas B.C."/>
            <person name="Sharon I."/>
            <person name="Castelle C.J."/>
            <person name="Singh A."/>
            <person name="Wilkins M.J."/>
            <person name="Williams K.H."/>
            <person name="Banfield J.F."/>
        </authorList>
    </citation>
    <scope>NUCLEOTIDE SEQUENCE [LARGE SCALE GENOMIC DNA]</scope>
</reference>
<sequence>MRLIKKLFILYFISFFVVSFPMQVLAQDNNVDQQIQELKQKITDTQSKEKSLNAEISSMDNQIKLVELNIRKTKNEIDALGEEIVSLSGQIEGLEDMLSTIVKLFSKRVVFSYATSRTSQLMLLLSSTNFSDLLSRAKYLQRVQLNDQQEMTRIQNTKIDLTDRKQKREEKKLTQEQLKRDLEIQNNQLAANLKAKNALLEQTKNDEATYQNLLQQALAEKEALEAALVNGEKVGPVKAGDAIALMGNTGYPACSTGTHLHFEIRKNNQWVNPGDYLKSKSTADQQDGGTSSIGSGNWDWPLEGDLILTQHYGQTPYSWRYTYSGGIHTGIDLYSNSSSIIRAPWYTLFIISKLRRIFSN</sequence>
<feature type="chain" id="PRO_5002531227" evidence="3">
    <location>
        <begin position="27"/>
        <end position="360"/>
    </location>
</feature>
<feature type="domain" description="M23ase beta-sheet core" evidence="4">
    <location>
        <begin position="235"/>
        <end position="273"/>
    </location>
</feature>
<evidence type="ECO:0000256" key="3">
    <source>
        <dbReference type="SAM" id="SignalP"/>
    </source>
</evidence>
<accession>A0A0G0AKU5</accession>
<dbReference type="InterPro" id="IPR050570">
    <property type="entry name" value="Cell_wall_metabolism_enzyme"/>
</dbReference>